<keyword evidence="1" id="KW-1133">Transmembrane helix</keyword>
<dbReference type="AlphaFoldDB" id="A0A166ATI1"/>
<comment type="caution">
    <text evidence="2">The sequence shown here is derived from an EMBL/GenBank/DDBJ whole genome shotgun (WGS) entry which is preliminary data.</text>
</comment>
<dbReference type="SUPFAM" id="SSF117782">
    <property type="entry name" value="YbjQ-like"/>
    <property type="match status" value="1"/>
</dbReference>
<gene>
    <name evidence="2" type="ORF">MBORA_12110</name>
</gene>
<keyword evidence="1" id="KW-0472">Membrane</keyword>
<keyword evidence="3" id="KW-1185">Reference proteome</keyword>
<sequence>MNIRGNEVRLSDIAESTLCILIGTIIGLLVYGIFLYFHIDIFGWNLGLIFAPLSAGYIETKIAHKVKKEDIGAISAFILFIYTTFYSFILKNPTLGMNIITFGAIVVILQAAFPTLINHILLVVILGIMSYLLGIFKKITNCFYKKIRQIYFKYILKKEDLKIYKFDQFNENESNEKINNLDFTFMTSTYILKENYTNLGQFDTTVIIEKSKKIITTDPVKSEQESLNMLKKGKDECLTKLANKIKSANGNGVVDLEITYSLIGIGGGFFQITTRGMGVKLKNN</sequence>
<evidence type="ECO:0000313" key="3">
    <source>
        <dbReference type="Proteomes" id="UP000077428"/>
    </source>
</evidence>
<dbReference type="RefSeq" id="WP_063720378.1">
    <property type="nucleotide sequence ID" value="NZ_LT985165.1"/>
</dbReference>
<evidence type="ECO:0000313" key="2">
    <source>
        <dbReference type="EMBL" id="KZX12456.1"/>
    </source>
</evidence>
<dbReference type="STRING" id="66851.MBORA_12110"/>
<dbReference type="PATRIC" id="fig|66851.6.peg.1313"/>
<reference evidence="3" key="1">
    <citation type="journal article" date="2016" name="Genome Announc.">
        <title>Draft Genome Sequences of Methanobrevibacter curvatus DSM11111, Methanobrevibacter cuticularis DSM11139, Methanobrevibacter filiformis DSM11501, and Methanobrevibacter oralis DSM7256.</title>
        <authorList>
            <person name="Poehlein A."/>
            <person name="Seedorf H."/>
        </authorList>
    </citation>
    <scope>NUCLEOTIDE SEQUENCE [LARGE SCALE GENOMIC DNA]</scope>
    <source>
        <strain evidence="3">DSM 7256 / JCM 30027 / ZR</strain>
    </source>
</reference>
<accession>A0A166ATI1</accession>
<proteinExistence type="predicted"/>
<feature type="transmembrane region" description="Helical" evidence="1">
    <location>
        <begin position="41"/>
        <end position="59"/>
    </location>
</feature>
<evidence type="ECO:0000256" key="1">
    <source>
        <dbReference type="SAM" id="Phobius"/>
    </source>
</evidence>
<dbReference type="Proteomes" id="UP000077428">
    <property type="component" value="Unassembled WGS sequence"/>
</dbReference>
<keyword evidence="1" id="KW-0812">Transmembrane</keyword>
<feature type="transmembrane region" description="Helical" evidence="1">
    <location>
        <begin position="120"/>
        <end position="136"/>
    </location>
</feature>
<dbReference type="InterPro" id="IPR035439">
    <property type="entry name" value="UPF0145_dom_sf"/>
</dbReference>
<dbReference type="OrthoDB" id="78231at2157"/>
<feature type="transmembrane region" description="Helical" evidence="1">
    <location>
        <begin position="71"/>
        <end position="89"/>
    </location>
</feature>
<protein>
    <submittedName>
        <fullName evidence="2">Uncharacterized protein</fullName>
    </submittedName>
</protein>
<organism evidence="2 3">
    <name type="scientific">Methanobrevibacter oralis</name>
    <dbReference type="NCBI Taxonomy" id="66851"/>
    <lineage>
        <taxon>Archaea</taxon>
        <taxon>Methanobacteriati</taxon>
        <taxon>Methanobacteriota</taxon>
        <taxon>Methanomada group</taxon>
        <taxon>Methanobacteria</taxon>
        <taxon>Methanobacteriales</taxon>
        <taxon>Methanobacteriaceae</taxon>
        <taxon>Methanobrevibacter</taxon>
    </lineage>
</organism>
<feature type="transmembrane region" description="Helical" evidence="1">
    <location>
        <begin position="12"/>
        <end position="35"/>
    </location>
</feature>
<name>A0A166ATI1_METOA</name>
<dbReference type="EMBL" id="LWMU01000070">
    <property type="protein sequence ID" value="KZX12456.1"/>
    <property type="molecule type" value="Genomic_DNA"/>
</dbReference>